<accession>A0A2K1KW95</accession>
<dbReference type="EMBL" id="ABEU02000003">
    <property type="protein sequence ID" value="PNR58067.1"/>
    <property type="molecule type" value="Genomic_DNA"/>
</dbReference>
<reference evidence="5" key="3">
    <citation type="submission" date="2020-12" db="UniProtKB">
        <authorList>
            <consortium name="EnsemblPlants"/>
        </authorList>
    </citation>
    <scope>IDENTIFICATION</scope>
</reference>
<sequence>MITSPYLFPLKEWGGSNVGEHQIRNGKILSSHLTSSNRIFILMFTWPLAKWFGAVGCSASDHFISGRKETVLDLAKFVDRGVSVKLSDVNHLAVTGTLKGYDQLLNLVLDEASESSRGTAAVLIASTDGTEEITNPLLQNEIPAATA</sequence>
<evidence type="ECO:0000313" key="4">
    <source>
        <dbReference type="EMBL" id="PNR58067.1"/>
    </source>
</evidence>
<proteinExistence type="inferred from homology"/>
<evidence type="ECO:0000313" key="6">
    <source>
        <dbReference type="Proteomes" id="UP000006727"/>
    </source>
</evidence>
<dbReference type="Pfam" id="PF01423">
    <property type="entry name" value="LSM"/>
    <property type="match status" value="1"/>
</dbReference>
<evidence type="ECO:0000256" key="2">
    <source>
        <dbReference type="ARBA" id="ARBA00023274"/>
    </source>
</evidence>
<dbReference type="InterPro" id="IPR010920">
    <property type="entry name" value="LSM_dom_sf"/>
</dbReference>
<dbReference type="InParanoid" id="A0A2K1KW95"/>
<dbReference type="PANTHER" id="PTHR10553:SF5">
    <property type="entry name" value="U6 SNRNA-ASSOCIATED SM-LIKE PROTEIN LSM7"/>
    <property type="match status" value="1"/>
</dbReference>
<comment type="similarity">
    <text evidence="1">Belongs to the snRNP Sm proteins family.</text>
</comment>
<dbReference type="InterPro" id="IPR044641">
    <property type="entry name" value="Lsm7/SmG-like"/>
</dbReference>
<feature type="domain" description="Sm" evidence="3">
    <location>
        <begin position="72"/>
        <end position="126"/>
    </location>
</feature>
<dbReference type="GO" id="GO:1990726">
    <property type="term" value="C:Lsm1-7-Pat1 complex"/>
    <property type="evidence" value="ECO:0000318"/>
    <property type="project" value="GO_Central"/>
</dbReference>
<dbReference type="GO" id="GO:0071004">
    <property type="term" value="C:U2-type prespliceosome"/>
    <property type="evidence" value="ECO:0000318"/>
    <property type="project" value="GO_Central"/>
</dbReference>
<dbReference type="GO" id="GO:0005689">
    <property type="term" value="C:U12-type spliceosomal complex"/>
    <property type="evidence" value="ECO:0000318"/>
    <property type="project" value="GO_Central"/>
</dbReference>
<evidence type="ECO:0000259" key="3">
    <source>
        <dbReference type="SMART" id="SM00651"/>
    </source>
</evidence>
<dbReference type="SUPFAM" id="SSF50182">
    <property type="entry name" value="Sm-like ribonucleoproteins"/>
    <property type="match status" value="1"/>
</dbReference>
<dbReference type="EnsemblPlants" id="Pp3c3_27830V3.1">
    <property type="protein sequence ID" value="Pp3c3_27830V3.1"/>
    <property type="gene ID" value="Pp3c3_27830"/>
</dbReference>
<protein>
    <recommendedName>
        <fullName evidence="3">Sm domain-containing protein</fullName>
    </recommendedName>
</protein>
<dbReference type="STRING" id="3218.A0A2K1KW95"/>
<gene>
    <name evidence="4" type="ORF">PHYPA_005062</name>
</gene>
<dbReference type="Gene3D" id="2.30.30.100">
    <property type="match status" value="1"/>
</dbReference>
<organism evidence="4">
    <name type="scientific">Physcomitrium patens</name>
    <name type="common">Spreading-leaved earth moss</name>
    <name type="synonym">Physcomitrella patens</name>
    <dbReference type="NCBI Taxonomy" id="3218"/>
    <lineage>
        <taxon>Eukaryota</taxon>
        <taxon>Viridiplantae</taxon>
        <taxon>Streptophyta</taxon>
        <taxon>Embryophyta</taxon>
        <taxon>Bryophyta</taxon>
        <taxon>Bryophytina</taxon>
        <taxon>Bryopsida</taxon>
        <taxon>Funariidae</taxon>
        <taxon>Funariales</taxon>
        <taxon>Funariaceae</taxon>
        <taxon>Physcomitrium</taxon>
    </lineage>
</organism>
<dbReference type="PANTHER" id="PTHR10553">
    <property type="entry name" value="SMALL NUCLEAR RIBONUCLEOPROTEIN"/>
    <property type="match status" value="1"/>
</dbReference>
<reference evidence="4 6" key="2">
    <citation type="journal article" date="2018" name="Plant J.">
        <title>The Physcomitrella patens chromosome-scale assembly reveals moss genome structure and evolution.</title>
        <authorList>
            <person name="Lang D."/>
            <person name="Ullrich K.K."/>
            <person name="Murat F."/>
            <person name="Fuchs J."/>
            <person name="Jenkins J."/>
            <person name="Haas F.B."/>
            <person name="Piednoel M."/>
            <person name="Gundlach H."/>
            <person name="Van Bel M."/>
            <person name="Meyberg R."/>
            <person name="Vives C."/>
            <person name="Morata J."/>
            <person name="Symeonidi A."/>
            <person name="Hiss M."/>
            <person name="Muchero W."/>
            <person name="Kamisugi Y."/>
            <person name="Saleh O."/>
            <person name="Blanc G."/>
            <person name="Decker E.L."/>
            <person name="van Gessel N."/>
            <person name="Grimwood J."/>
            <person name="Hayes R.D."/>
            <person name="Graham S.W."/>
            <person name="Gunter L.E."/>
            <person name="McDaniel S.F."/>
            <person name="Hoernstein S.N.W."/>
            <person name="Larsson A."/>
            <person name="Li F.W."/>
            <person name="Perroud P.F."/>
            <person name="Phillips J."/>
            <person name="Ranjan P."/>
            <person name="Rokshar D.S."/>
            <person name="Rothfels C.J."/>
            <person name="Schneider L."/>
            <person name="Shu S."/>
            <person name="Stevenson D.W."/>
            <person name="Thummler F."/>
            <person name="Tillich M."/>
            <person name="Villarreal Aguilar J.C."/>
            <person name="Widiez T."/>
            <person name="Wong G.K."/>
            <person name="Wymore A."/>
            <person name="Zhang Y."/>
            <person name="Zimmer A.D."/>
            <person name="Quatrano R.S."/>
            <person name="Mayer K.F.X."/>
            <person name="Goodstein D."/>
            <person name="Casacuberta J.M."/>
            <person name="Vandepoele K."/>
            <person name="Reski R."/>
            <person name="Cuming A.C."/>
            <person name="Tuskan G.A."/>
            <person name="Maumus F."/>
            <person name="Salse J."/>
            <person name="Schmutz J."/>
            <person name="Rensing S.A."/>
        </authorList>
    </citation>
    <scope>NUCLEOTIDE SEQUENCE [LARGE SCALE GENOMIC DNA]</scope>
    <source>
        <strain evidence="5 6">cv. Gransden 2004</strain>
    </source>
</reference>
<dbReference type="Proteomes" id="UP000006727">
    <property type="component" value="Chromosome 3"/>
</dbReference>
<keyword evidence="6" id="KW-1185">Reference proteome</keyword>
<dbReference type="InterPro" id="IPR001163">
    <property type="entry name" value="Sm_dom_euk/arc"/>
</dbReference>
<evidence type="ECO:0000313" key="5">
    <source>
        <dbReference type="EnsemblPlants" id="Pp3c3_27830V3.1"/>
    </source>
</evidence>
<evidence type="ECO:0000256" key="1">
    <source>
        <dbReference type="ARBA" id="ARBA00006850"/>
    </source>
</evidence>
<keyword evidence="2" id="KW-0687">Ribonucleoprotein</keyword>
<name>A0A2K1KW95_PHYPA</name>
<dbReference type="AlphaFoldDB" id="A0A2K1KW95"/>
<dbReference type="GO" id="GO:0005688">
    <property type="term" value="C:U6 snRNP"/>
    <property type="evidence" value="ECO:0000318"/>
    <property type="project" value="GO_Central"/>
</dbReference>
<dbReference type="GO" id="GO:0097526">
    <property type="term" value="C:spliceosomal tri-snRNP complex"/>
    <property type="evidence" value="ECO:0000318"/>
    <property type="project" value="GO_Central"/>
</dbReference>
<dbReference type="GO" id="GO:0071013">
    <property type="term" value="C:catalytic step 2 spliceosome"/>
    <property type="evidence" value="ECO:0000318"/>
    <property type="project" value="GO_Central"/>
</dbReference>
<reference evidence="4 6" key="1">
    <citation type="journal article" date="2008" name="Science">
        <title>The Physcomitrella genome reveals evolutionary insights into the conquest of land by plants.</title>
        <authorList>
            <person name="Rensing S."/>
            <person name="Lang D."/>
            <person name="Zimmer A."/>
            <person name="Terry A."/>
            <person name="Salamov A."/>
            <person name="Shapiro H."/>
            <person name="Nishiyama T."/>
            <person name="Perroud P.-F."/>
            <person name="Lindquist E."/>
            <person name="Kamisugi Y."/>
            <person name="Tanahashi T."/>
            <person name="Sakakibara K."/>
            <person name="Fujita T."/>
            <person name="Oishi K."/>
            <person name="Shin-I T."/>
            <person name="Kuroki Y."/>
            <person name="Toyoda A."/>
            <person name="Suzuki Y."/>
            <person name="Hashimoto A."/>
            <person name="Yamaguchi K."/>
            <person name="Sugano A."/>
            <person name="Kohara Y."/>
            <person name="Fujiyama A."/>
            <person name="Anterola A."/>
            <person name="Aoki S."/>
            <person name="Ashton N."/>
            <person name="Barbazuk W.B."/>
            <person name="Barker E."/>
            <person name="Bennetzen J."/>
            <person name="Bezanilla M."/>
            <person name="Blankenship R."/>
            <person name="Cho S.H."/>
            <person name="Dutcher S."/>
            <person name="Estelle M."/>
            <person name="Fawcett J.A."/>
            <person name="Gundlach H."/>
            <person name="Hanada K."/>
            <person name="Heyl A."/>
            <person name="Hicks K.A."/>
            <person name="Hugh J."/>
            <person name="Lohr M."/>
            <person name="Mayer K."/>
            <person name="Melkozernov A."/>
            <person name="Murata T."/>
            <person name="Nelson D."/>
            <person name="Pils B."/>
            <person name="Prigge M."/>
            <person name="Reiss B."/>
            <person name="Renner T."/>
            <person name="Rombauts S."/>
            <person name="Rushton P."/>
            <person name="Sanderfoot A."/>
            <person name="Schween G."/>
            <person name="Shiu S.-H."/>
            <person name="Stueber K."/>
            <person name="Theodoulou F.L."/>
            <person name="Tu H."/>
            <person name="Van de Peer Y."/>
            <person name="Verrier P.J."/>
            <person name="Waters E."/>
            <person name="Wood A."/>
            <person name="Yang L."/>
            <person name="Cove D."/>
            <person name="Cuming A."/>
            <person name="Hasebe M."/>
            <person name="Lucas S."/>
            <person name="Mishler D.B."/>
            <person name="Reski R."/>
            <person name="Grigoriev I."/>
            <person name="Quatrano R.S."/>
            <person name="Boore J.L."/>
        </authorList>
    </citation>
    <scope>NUCLEOTIDE SEQUENCE [LARGE SCALE GENOMIC DNA]</scope>
    <source>
        <strain evidence="5 6">cv. Gransden 2004</strain>
    </source>
</reference>
<dbReference type="PaxDb" id="3218-PP1S157_19V6.1"/>
<dbReference type="Gramene" id="Pp3c3_27830V3.1">
    <property type="protein sequence ID" value="Pp3c3_27830V3.1"/>
    <property type="gene ID" value="Pp3c3_27830"/>
</dbReference>
<dbReference type="SMART" id="SM00651">
    <property type="entry name" value="Sm"/>
    <property type="match status" value="1"/>
</dbReference>